<name>A0AAV5RHV5_STABA</name>
<dbReference type="InterPro" id="IPR036249">
    <property type="entry name" value="Thioredoxin-like_sf"/>
</dbReference>
<gene>
    <name evidence="4" type="ORF">DASB73_015450</name>
</gene>
<organism evidence="4 5">
    <name type="scientific">Starmerella bacillaris</name>
    <name type="common">Yeast</name>
    <name type="synonym">Candida zemplinina</name>
    <dbReference type="NCBI Taxonomy" id="1247836"/>
    <lineage>
        <taxon>Eukaryota</taxon>
        <taxon>Fungi</taxon>
        <taxon>Dikarya</taxon>
        <taxon>Ascomycota</taxon>
        <taxon>Saccharomycotina</taxon>
        <taxon>Dipodascomycetes</taxon>
        <taxon>Dipodascales</taxon>
        <taxon>Trichomonascaceae</taxon>
        <taxon>Starmerella</taxon>
    </lineage>
</organism>
<dbReference type="Pfam" id="PF00085">
    <property type="entry name" value="Thioredoxin"/>
    <property type="match status" value="1"/>
</dbReference>
<evidence type="ECO:0000259" key="3">
    <source>
        <dbReference type="PROSITE" id="PS51352"/>
    </source>
</evidence>
<keyword evidence="1" id="KW-1015">Disulfide bond</keyword>
<dbReference type="SUPFAM" id="SSF52833">
    <property type="entry name" value="Thioredoxin-like"/>
    <property type="match status" value="1"/>
</dbReference>
<protein>
    <recommendedName>
        <fullName evidence="3">Thioredoxin domain-containing protein</fullName>
    </recommendedName>
</protein>
<accession>A0AAV5RHV5</accession>
<proteinExistence type="predicted"/>
<evidence type="ECO:0000313" key="5">
    <source>
        <dbReference type="Proteomes" id="UP001362899"/>
    </source>
</evidence>
<dbReference type="AlphaFoldDB" id="A0AAV5RHV5"/>
<dbReference type="Proteomes" id="UP001362899">
    <property type="component" value="Unassembled WGS sequence"/>
</dbReference>
<dbReference type="InterPro" id="IPR013766">
    <property type="entry name" value="Thioredoxin_domain"/>
</dbReference>
<evidence type="ECO:0000256" key="1">
    <source>
        <dbReference type="ARBA" id="ARBA00023157"/>
    </source>
</evidence>
<dbReference type="CDD" id="cd02947">
    <property type="entry name" value="TRX_family"/>
    <property type="match status" value="1"/>
</dbReference>
<sequence length="207" mass="22586">MVQSISDESEHDYVVKQNPLIALKFSAEWCGPCKAIKPVFESLQASFPQIFFGDIDIDKVPEVAQLYGITAVPSFVFLHNGKIEDKVTGGDLPKISVALKKLAGKAPTFGRGKKVGSSTGSSEPSIAELRNIRMQKYQDEKASETTKDSKVETPQKPEKTTKSTSATGSTESYASDFIANAAFYVKLYFATLFSLDARGTAMRLRNA</sequence>
<feature type="domain" description="Thioredoxin" evidence="3">
    <location>
        <begin position="1"/>
        <end position="104"/>
    </location>
</feature>
<evidence type="ECO:0000313" key="4">
    <source>
        <dbReference type="EMBL" id="GMM50587.1"/>
    </source>
</evidence>
<dbReference type="Gene3D" id="3.40.30.10">
    <property type="entry name" value="Glutaredoxin"/>
    <property type="match status" value="1"/>
</dbReference>
<reference evidence="4 5" key="1">
    <citation type="journal article" date="2023" name="Elife">
        <title>Identification of key yeast species and microbe-microbe interactions impacting larval growth of Drosophila in the wild.</title>
        <authorList>
            <person name="Mure A."/>
            <person name="Sugiura Y."/>
            <person name="Maeda R."/>
            <person name="Honda K."/>
            <person name="Sakurai N."/>
            <person name="Takahashi Y."/>
            <person name="Watada M."/>
            <person name="Katoh T."/>
            <person name="Gotoh A."/>
            <person name="Gotoh Y."/>
            <person name="Taniguchi I."/>
            <person name="Nakamura K."/>
            <person name="Hayashi T."/>
            <person name="Katayama T."/>
            <person name="Uemura T."/>
            <person name="Hattori Y."/>
        </authorList>
    </citation>
    <scope>NUCLEOTIDE SEQUENCE [LARGE SCALE GENOMIC DNA]</scope>
    <source>
        <strain evidence="4 5">SB-73</strain>
    </source>
</reference>
<feature type="compositionally biased region" description="Basic and acidic residues" evidence="2">
    <location>
        <begin position="137"/>
        <end position="161"/>
    </location>
</feature>
<dbReference type="PANTHER" id="PTHR46115">
    <property type="entry name" value="THIOREDOXIN-LIKE PROTEIN 1"/>
    <property type="match status" value="1"/>
</dbReference>
<keyword evidence="5" id="KW-1185">Reference proteome</keyword>
<dbReference type="PROSITE" id="PS51352">
    <property type="entry name" value="THIOREDOXIN_2"/>
    <property type="match status" value="1"/>
</dbReference>
<evidence type="ECO:0000256" key="2">
    <source>
        <dbReference type="SAM" id="MobiDB-lite"/>
    </source>
</evidence>
<feature type="region of interest" description="Disordered" evidence="2">
    <location>
        <begin position="137"/>
        <end position="168"/>
    </location>
</feature>
<comment type="caution">
    <text evidence="4">The sequence shown here is derived from an EMBL/GenBank/DDBJ whole genome shotgun (WGS) entry which is preliminary data.</text>
</comment>
<dbReference type="EMBL" id="BTGC01000003">
    <property type="protein sequence ID" value="GMM50587.1"/>
    <property type="molecule type" value="Genomic_DNA"/>
</dbReference>